<accession>A0A366E347</accession>
<dbReference type="AlphaFoldDB" id="A0A366E347"/>
<comment type="caution">
    <text evidence="2">The sequence shown here is derived from an EMBL/GenBank/DDBJ whole genome shotgun (WGS) entry which is preliminary data.</text>
</comment>
<name>A0A366E347_9NOCA</name>
<dbReference type="STRING" id="1210090.GCA_001613185_03311"/>
<feature type="region of interest" description="Disordered" evidence="1">
    <location>
        <begin position="1"/>
        <end position="20"/>
    </location>
</feature>
<reference evidence="2 3" key="1">
    <citation type="submission" date="2018-06" db="EMBL/GenBank/DDBJ databases">
        <title>Genomic Encyclopedia of Type Strains, Phase IV (KMG-IV): sequencing the most valuable type-strain genomes for metagenomic binning, comparative biology and taxonomic classification.</title>
        <authorList>
            <person name="Goeker M."/>
        </authorList>
    </citation>
    <scope>NUCLEOTIDE SEQUENCE [LARGE SCALE GENOMIC DNA]</scope>
    <source>
        <strain evidence="2 3">DSM 44599</strain>
    </source>
</reference>
<protein>
    <submittedName>
        <fullName evidence="2">TetR family transcriptional regulator</fullName>
    </submittedName>
</protein>
<sequence length="111" mass="12656">MRVRPLLEGPRGPSEDVRDVRADPAFVLGRRPEDVEGGLGDGFRHDREQLRFRLRARLLHEADRFAESGGQRRVGTARRRRGPRFYERGVEKTSIADIAKVADVPVGNVYY</sequence>
<dbReference type="Gene3D" id="1.10.357.10">
    <property type="entry name" value="Tetracycline Repressor, domain 2"/>
    <property type="match status" value="1"/>
</dbReference>
<organism evidence="2 3">
    <name type="scientific">Nocardia puris</name>
    <dbReference type="NCBI Taxonomy" id="208602"/>
    <lineage>
        <taxon>Bacteria</taxon>
        <taxon>Bacillati</taxon>
        <taxon>Actinomycetota</taxon>
        <taxon>Actinomycetes</taxon>
        <taxon>Mycobacteriales</taxon>
        <taxon>Nocardiaceae</taxon>
        <taxon>Nocardia</taxon>
    </lineage>
</organism>
<dbReference type="EMBL" id="QNRE01000001">
    <property type="protein sequence ID" value="RBO96199.1"/>
    <property type="molecule type" value="Genomic_DNA"/>
</dbReference>
<evidence type="ECO:0000313" key="2">
    <source>
        <dbReference type="EMBL" id="RBO96199.1"/>
    </source>
</evidence>
<evidence type="ECO:0000256" key="1">
    <source>
        <dbReference type="SAM" id="MobiDB-lite"/>
    </source>
</evidence>
<proteinExistence type="predicted"/>
<keyword evidence="3" id="KW-1185">Reference proteome</keyword>
<gene>
    <name evidence="2" type="ORF">DFR74_101210</name>
</gene>
<dbReference type="Proteomes" id="UP000252586">
    <property type="component" value="Unassembled WGS sequence"/>
</dbReference>
<evidence type="ECO:0000313" key="3">
    <source>
        <dbReference type="Proteomes" id="UP000252586"/>
    </source>
</evidence>